<dbReference type="SUPFAM" id="SSF53474">
    <property type="entry name" value="alpha/beta-Hydrolases"/>
    <property type="match status" value="1"/>
</dbReference>
<dbReference type="InterPro" id="IPR029058">
    <property type="entry name" value="AB_hydrolase_fold"/>
</dbReference>
<reference evidence="1 2" key="1">
    <citation type="submission" date="2016-10" db="EMBL/GenBank/DDBJ databases">
        <authorList>
            <person name="de Groot N.N."/>
        </authorList>
    </citation>
    <scope>NUCLEOTIDE SEQUENCE [LARGE SCALE GENOMIC DNA]</scope>
    <source>
        <strain evidence="1 2">DSM 44908</strain>
    </source>
</reference>
<dbReference type="RefSeq" id="WP_170851483.1">
    <property type="nucleotide sequence ID" value="NZ_FOJN01000008.1"/>
</dbReference>
<dbReference type="Pfam" id="PF03583">
    <property type="entry name" value="LIP"/>
    <property type="match status" value="1"/>
</dbReference>
<proteinExistence type="predicted"/>
<dbReference type="EMBL" id="FOJN01000008">
    <property type="protein sequence ID" value="SFA53069.1"/>
    <property type="molecule type" value="Genomic_DNA"/>
</dbReference>
<dbReference type="PANTHER" id="PTHR34853:SF1">
    <property type="entry name" value="LIPASE 5"/>
    <property type="match status" value="1"/>
</dbReference>
<dbReference type="InterPro" id="IPR005152">
    <property type="entry name" value="Lipase_secreted"/>
</dbReference>
<gene>
    <name evidence="1" type="ORF">SAMN05444374_10811</name>
</gene>
<dbReference type="AlphaFoldDB" id="A0A1I0TMS2"/>
<dbReference type="PANTHER" id="PTHR34853">
    <property type="match status" value="1"/>
</dbReference>
<dbReference type="GO" id="GO:0004806">
    <property type="term" value="F:triacylglycerol lipase activity"/>
    <property type="evidence" value="ECO:0007669"/>
    <property type="project" value="InterPro"/>
</dbReference>
<evidence type="ECO:0000313" key="2">
    <source>
        <dbReference type="Proteomes" id="UP000182054"/>
    </source>
</evidence>
<organism evidence="1 2">
    <name type="scientific">Rhodococcoides kroppenstedtii</name>
    <dbReference type="NCBI Taxonomy" id="293050"/>
    <lineage>
        <taxon>Bacteria</taxon>
        <taxon>Bacillati</taxon>
        <taxon>Actinomycetota</taxon>
        <taxon>Actinomycetes</taxon>
        <taxon>Mycobacteriales</taxon>
        <taxon>Nocardiaceae</taxon>
        <taxon>Rhodococcoides</taxon>
    </lineage>
</organism>
<protein>
    <submittedName>
        <fullName evidence="1">Secretory lipase</fullName>
    </submittedName>
</protein>
<name>A0A1I0TMS2_9NOCA</name>
<dbReference type="GeneID" id="85486112"/>
<dbReference type="Gene3D" id="3.40.50.1820">
    <property type="entry name" value="alpha/beta hydrolase"/>
    <property type="match status" value="1"/>
</dbReference>
<sequence>MAGAVGVAIALVASACTPAPTDDYTEPTRFATATSAPSDGGGAAVDDSATAVLRPDFTDTGAGSVVTATETTTAARQILDTGARGMTITYRSSTGPTDARVPTVVSGTVFVPAGTPPEGGWPVIAYGHSQTGVRNECGPSLFPDLLGHADQVAGLLLSGYVVAVPDYQGLGSPGAFPMSDPDTLGANMIDAVRAARRIAPDAAPRWAAYGASIGGTASWASNEMAAEYAPELDPAGSVSLVPSPDLTEMPAAAATSTLSAAQRYQYVLEVLSIKRTSHPEMNVEDYIGGETFRNLELLSACVGPDADRAAELAQSLPASDTVPRSSEATERLRGWLRERALPRLASTAPMLLIYATTEATSQPEWTAAAVRAACGLGSRIEVLVRVGQTDATADTSPAVPWLRDTVDGVGRASDSCS</sequence>
<dbReference type="GO" id="GO:0016042">
    <property type="term" value="P:lipid catabolic process"/>
    <property type="evidence" value="ECO:0007669"/>
    <property type="project" value="InterPro"/>
</dbReference>
<evidence type="ECO:0000313" key="1">
    <source>
        <dbReference type="EMBL" id="SFA53069.1"/>
    </source>
</evidence>
<accession>A0A1I0TMS2</accession>
<dbReference type="Proteomes" id="UP000182054">
    <property type="component" value="Unassembled WGS sequence"/>
</dbReference>
<dbReference type="PIRSF" id="PIRSF029171">
    <property type="entry name" value="Esterase_LipA"/>
    <property type="match status" value="1"/>
</dbReference>